<protein>
    <submittedName>
        <fullName evidence="1">Uncharacterized protein</fullName>
    </submittedName>
</protein>
<name>A0ABY8G8V9_9GAMM</name>
<sequence length="140" mass="15294">MEAARSGPVGSPEKICIDYTAYLGALCRKRWRFTDALYGVLPVFGMVTKSTGQPQISRNDKLHELAMQVLSTQASDETNLARLIALAQQQGVAELDIRLPYALSGEQLQAIDSACRDYALALTQQAECLSVRRASALVHP</sequence>
<evidence type="ECO:0000313" key="2">
    <source>
        <dbReference type="Proteomes" id="UP001219630"/>
    </source>
</evidence>
<dbReference type="Proteomes" id="UP001219630">
    <property type="component" value="Chromosome"/>
</dbReference>
<evidence type="ECO:0000313" key="1">
    <source>
        <dbReference type="EMBL" id="WFN56397.1"/>
    </source>
</evidence>
<reference evidence="1 2" key="1">
    <citation type="submission" date="2022-12" db="EMBL/GenBank/DDBJ databases">
        <title>Complete genome sequencing of Dickeya lacustris type strain LMG30899.</title>
        <authorList>
            <person name="Dobhal S."/>
            <person name="Arizala D."/>
            <person name="Arif M."/>
        </authorList>
    </citation>
    <scope>NUCLEOTIDE SEQUENCE [LARGE SCALE GENOMIC DNA]</scope>
    <source>
        <strain evidence="1 2">LMG30899</strain>
    </source>
</reference>
<proteinExistence type="predicted"/>
<keyword evidence="2" id="KW-1185">Reference proteome</keyword>
<dbReference type="RefSeq" id="WP_125259179.1">
    <property type="nucleotide sequence ID" value="NZ_CP114280.1"/>
</dbReference>
<gene>
    <name evidence="1" type="ORF">O1Q98_03585</name>
</gene>
<dbReference type="EMBL" id="CP114280">
    <property type="protein sequence ID" value="WFN56397.1"/>
    <property type="molecule type" value="Genomic_DNA"/>
</dbReference>
<accession>A0ABY8G8V9</accession>
<organism evidence="1 2">
    <name type="scientific">Dickeya lacustris</name>
    <dbReference type="NCBI Taxonomy" id="2259638"/>
    <lineage>
        <taxon>Bacteria</taxon>
        <taxon>Pseudomonadati</taxon>
        <taxon>Pseudomonadota</taxon>
        <taxon>Gammaproteobacteria</taxon>
        <taxon>Enterobacterales</taxon>
        <taxon>Pectobacteriaceae</taxon>
        <taxon>Dickeya</taxon>
    </lineage>
</organism>